<dbReference type="GO" id="GO:0004016">
    <property type="term" value="F:adenylate cyclase activity"/>
    <property type="evidence" value="ECO:0007669"/>
    <property type="project" value="TreeGrafter"/>
</dbReference>
<comment type="caution">
    <text evidence="5">The sequence shown here is derived from an EMBL/GenBank/DDBJ whole genome shotgun (WGS) entry which is preliminary data.</text>
</comment>
<sequence>MATGDRLVAPPLWPLEARLAALLPDLLVFRKPRGSEPELATAQGVLLGVHVTGFTALMDRFSLSCKSEHDMDKLAHIFSYYISDIVEHVLCFGGDILNITGNVLLALWTVEQNQLSDIITLVAKCSLEIQEKFGIYHTREGQDLQLKIGLSAGRISQVIVGDEQRQYLLVIGRDVDGVQLAQRLAQANEIVLSWNCWKLCEQYMFEVEIMREDEAVKLRDMRISDPFDFDEHFDKCLDYLPHYRTSADILRTALELDPDSALEQTLRKHIMKSLLKKIDEGQPMEYISEFRTVTTVLVSLELHKTEWMLHLCHLIQEAALYISTVIEKGGGQLSRIFMFDKVSTKEFDTSALKGCMFLCVFGLPGDKKPDECAHALESSFSIFSFCWENLAETKLVSISITNGPVFCGMVGAIARHEYTVIGPKVSLLARMITAYPGLVSCDEVTYLRSMLPAYNFKKLPEKMMKNISNPEKMYEYLGHRRCIMFGKRHLARERNQNHPLLDREKELEAFQMAQQRCLHLKKGQAVLYEGGKGYGKSQLLAEINFLAQKEGHRVLPLKLKEADSKQCFYAIQTLMAIFFEIDTCPACYRQECLFKQLHGMVEEPLHCLFNDLFFVKFPLSFRVSHMDDLARQKKVKACFFQVLQKAVRETPLIFLIDEAQYMDAASWEFLGTLLSSVPIIMVMTLTPTFTLCGWAQHFLQSPQAILVPISKLAETSLLRMACWELGVDLLSKNILLFHDLQKEEEETSKWETLSEIAVNQLDQLNPEEQLLVKCAAVIGHSFHIDLLQHLLPGWSESKLLQVLRALVDIHVLCWCSKSQELPAEPILVPSSIEIIEQTKEKRKPDTASPLRLREGLSLLQTEDLEFGVPLLREAAWELWPKAQQVALHLECACFLQDLACRCGSCQGGDFVPFHRFAICSAKSSSGTSRFCSYRDTGSILTRVITDKLQLPSPQDSFQFQTKSPRSQEAFTNEHYRTEEEFLDQVNRRLAQTNLEKDMLTTKPCHCDEILKLVLSPLTQHCLVIGETTCAFYYLLEAAAASLDLSDNYMAFFYLRKASSLLGQPSAFSYLKKHKVKICQFEEATFCRLRSEVCFNMGQITLAKKLARQALRLLKRSFPWTWFGVIFQTFLEKYWRSCSQIQPLNNTSENKKKLAVLQQRVHCLSLLWQLYNLEATPSSRRFACLATLMQKNSAKEFASEAQVVSTYVALSQLSQNMGDREKWLHCEQMAVQKSTLCWFSREGLLATAQLMQALAYTKLCLGHLDFSIKLGFQAHEICRHLKKPALENLILSVLFRSAFLKKKFDLCVHVLESQWALISQGHDVLGLACFYSACLDLLLYGEGWLYRPFGECLHFIQHYEHSCILTSDFNVMLGVHASLAMWFAQDSQWNLFEHHFSRARQLVKRTNASLFGSHGFVRFLECHVLMLQKIPEGVFKHTPSETHRQALKYIKEFFSRCVTCPVYHQWVSELKASVMRYGRKESTRPFDTCFTRIWIEGKFLEENNSFEGNLGIQRFVRVADVKENKDEEEIQEYIC</sequence>
<feature type="domain" description="Guanylate cyclase" evidence="4">
    <location>
        <begin position="396"/>
        <end position="432"/>
    </location>
</feature>
<reference evidence="5 6" key="1">
    <citation type="journal article" date="2019" name="Mol. Ecol. Resour.">
        <title>Improving Illumina assemblies with Hi-C and long reads: an example with the North African dromedary.</title>
        <authorList>
            <person name="Elbers J.P."/>
            <person name="Rogers M.F."/>
            <person name="Perelman P.L."/>
            <person name="Proskuryakova A.A."/>
            <person name="Serdyukova N.A."/>
            <person name="Johnson W.E."/>
            <person name="Horin P."/>
            <person name="Corander J."/>
            <person name="Murphy D."/>
            <person name="Burger P.A."/>
        </authorList>
    </citation>
    <scope>NUCLEOTIDE SEQUENCE [LARGE SCALE GENOMIC DNA]</scope>
    <source>
        <strain evidence="5">Drom800</strain>
        <tissue evidence="5">Blood</tissue>
    </source>
</reference>
<dbReference type="InterPro" id="IPR029787">
    <property type="entry name" value="Nucleotide_cyclase"/>
</dbReference>
<dbReference type="Gene3D" id="3.30.70.1230">
    <property type="entry name" value="Nucleotide cyclase"/>
    <property type="match status" value="2"/>
</dbReference>
<dbReference type="Gene3D" id="3.40.50.300">
    <property type="entry name" value="P-loop containing nucleotide triphosphate hydrolases"/>
    <property type="match status" value="1"/>
</dbReference>
<dbReference type="SUPFAM" id="SSF52540">
    <property type="entry name" value="P-loop containing nucleoside triphosphate hydrolases"/>
    <property type="match status" value="1"/>
</dbReference>
<keyword evidence="1" id="KW-0547">Nucleotide-binding</keyword>
<dbReference type="GO" id="GO:0005524">
    <property type="term" value="F:ATP binding"/>
    <property type="evidence" value="ECO:0007669"/>
    <property type="project" value="UniProtKB-KW"/>
</dbReference>
<evidence type="ECO:0000313" key="6">
    <source>
        <dbReference type="Proteomes" id="UP000299084"/>
    </source>
</evidence>
<dbReference type="STRING" id="9838.ENSCDRP00005023557"/>
<dbReference type="PROSITE" id="PS50125">
    <property type="entry name" value="GUANYLATE_CYCLASE_2"/>
    <property type="match status" value="2"/>
</dbReference>
<organism evidence="5 6">
    <name type="scientific">Camelus dromedarius</name>
    <name type="common">Dromedary</name>
    <name type="synonym">Arabian camel</name>
    <dbReference type="NCBI Taxonomy" id="9838"/>
    <lineage>
        <taxon>Eukaryota</taxon>
        <taxon>Metazoa</taxon>
        <taxon>Chordata</taxon>
        <taxon>Craniata</taxon>
        <taxon>Vertebrata</taxon>
        <taxon>Euteleostomi</taxon>
        <taxon>Mammalia</taxon>
        <taxon>Eutheria</taxon>
        <taxon>Laurasiatheria</taxon>
        <taxon>Artiodactyla</taxon>
        <taxon>Tylopoda</taxon>
        <taxon>Camelidae</taxon>
        <taxon>Camelus</taxon>
    </lineage>
</organism>
<dbReference type="FunFam" id="3.30.70.1230:FF:000017">
    <property type="entry name" value="Adenylate cyclase type 10"/>
    <property type="match status" value="1"/>
</dbReference>
<dbReference type="PANTHER" id="PTHR16305">
    <property type="entry name" value="TESTICULAR SOLUBLE ADENYLYL CYCLASE"/>
    <property type="match status" value="1"/>
</dbReference>
<evidence type="ECO:0000313" key="5">
    <source>
        <dbReference type="EMBL" id="KAB1261771.1"/>
    </source>
</evidence>
<dbReference type="FunFam" id="3.30.70.1230:FF:000021">
    <property type="entry name" value="Adenylate cyclase type 10"/>
    <property type="match status" value="1"/>
</dbReference>
<dbReference type="EMBL" id="JWIN03000020">
    <property type="protein sequence ID" value="KAB1261771.1"/>
    <property type="molecule type" value="Genomic_DNA"/>
</dbReference>
<evidence type="ECO:0000256" key="2">
    <source>
        <dbReference type="ARBA" id="ARBA00022840"/>
    </source>
</evidence>
<dbReference type="PANTHER" id="PTHR16305:SF33">
    <property type="entry name" value="GUANYLATE CYCLASE DOMAIN-CONTAINING PROTEIN"/>
    <property type="match status" value="1"/>
</dbReference>
<feature type="domain" description="Guanylate cyclase" evidence="4">
    <location>
        <begin position="45"/>
        <end position="182"/>
    </location>
</feature>
<keyword evidence="6" id="KW-1185">Reference proteome</keyword>
<dbReference type="GO" id="GO:0009190">
    <property type="term" value="P:cyclic nucleotide biosynthetic process"/>
    <property type="evidence" value="ECO:0007669"/>
    <property type="project" value="InterPro"/>
</dbReference>
<keyword evidence="3" id="KW-0456">Lyase</keyword>
<dbReference type="Proteomes" id="UP000299084">
    <property type="component" value="Unassembled WGS sequence"/>
</dbReference>
<dbReference type="CDD" id="cd07302">
    <property type="entry name" value="CHD"/>
    <property type="match status" value="1"/>
</dbReference>
<dbReference type="InterPro" id="IPR027417">
    <property type="entry name" value="P-loop_NTPase"/>
</dbReference>
<evidence type="ECO:0000256" key="3">
    <source>
        <dbReference type="ARBA" id="ARBA00023239"/>
    </source>
</evidence>
<dbReference type="GO" id="GO:0005737">
    <property type="term" value="C:cytoplasm"/>
    <property type="evidence" value="ECO:0007669"/>
    <property type="project" value="TreeGrafter"/>
</dbReference>
<dbReference type="GO" id="GO:0035556">
    <property type="term" value="P:intracellular signal transduction"/>
    <property type="evidence" value="ECO:0007669"/>
    <property type="project" value="InterPro"/>
</dbReference>
<accession>A0A5N4CSF0</accession>
<keyword evidence="2" id="KW-0067">ATP-binding</keyword>
<evidence type="ECO:0000259" key="4">
    <source>
        <dbReference type="PROSITE" id="PS50125"/>
    </source>
</evidence>
<protein>
    <submittedName>
        <fullName evidence="5">Adenylate cyclase type 10</fullName>
    </submittedName>
</protein>
<dbReference type="SUPFAM" id="SSF55073">
    <property type="entry name" value="Nucleotide cyclase"/>
    <property type="match status" value="2"/>
</dbReference>
<dbReference type="InterPro" id="IPR001054">
    <property type="entry name" value="A/G_cyclase"/>
</dbReference>
<name>A0A5N4CSF0_CAMDR</name>
<gene>
    <name evidence="5" type="ORF">Cadr_000021876</name>
</gene>
<proteinExistence type="predicted"/>
<evidence type="ECO:0000256" key="1">
    <source>
        <dbReference type="ARBA" id="ARBA00022741"/>
    </source>
</evidence>